<evidence type="ECO:0000313" key="5">
    <source>
        <dbReference type="EMBL" id="QFX16116.1"/>
    </source>
</evidence>
<dbReference type="EMBL" id="KY315531">
    <property type="protein sequence ID" value="QFW66637.1"/>
    <property type="molecule type" value="Genomic_DNA"/>
</dbReference>
<proteinExistence type="predicted"/>
<reference evidence="1" key="1">
    <citation type="journal article" date="2018" name="BMC Genomics">
        <title>Comparative genomic, transcriptomic, and proteomic reannotation of human herpesvirus 6.</title>
        <authorList>
            <person name="Greninger A.L."/>
            <person name="Knudsen G.M."/>
            <person name="Roychoudhury P."/>
            <person name="Hanson D.J."/>
            <person name="Sedlak R.H."/>
            <person name="Xie H."/>
            <person name="Guan J."/>
            <person name="Nguyen T."/>
            <person name="Peddu V."/>
            <person name="Boeckh M."/>
            <person name="Huang M.L."/>
            <person name="Cook L."/>
            <person name="Depledge D.P."/>
            <person name="Zerr D.M."/>
            <person name="Koelle D.M."/>
            <person name="Gantt S."/>
            <person name="Yoshikawa T."/>
            <person name="Caserta M."/>
            <person name="Hill J.A."/>
            <person name="Jerome K.R."/>
        </authorList>
    </citation>
    <scope>NUCLEOTIDE SEQUENCE</scope>
    <source>
        <strain evidence="3">HP104A5</strain>
        <strain evidence="1">HP15A11</strain>
        <strain evidence="4">HP23A7</strain>
        <strain evidence="2">HP73C5</strain>
        <strain evidence="5">HP88D9</strain>
        <strain evidence="6">HP94B11</strain>
        <strain evidence="7">JHPT-D12</strain>
    </source>
</reference>
<sequence>MERSKSVQLSKNSRTVSHFIDEEQLCSSDSGSLSC</sequence>
<dbReference type="EMBL" id="KY290185">
    <property type="protein sequence ID" value="QFV49802.1"/>
    <property type="molecule type" value="Genomic_DNA"/>
</dbReference>
<evidence type="ECO:0000313" key="1">
    <source>
        <dbReference type="EMBL" id="QFV26209.1"/>
    </source>
</evidence>
<dbReference type="EMBL" id="KY290183">
    <property type="protein sequence ID" value="QFV47800.1"/>
    <property type="molecule type" value="Genomic_DNA"/>
</dbReference>
<name>A0A5P9S5E7_9BETA</name>
<organism evidence="1">
    <name type="scientific">Human betaherpesvirus 6</name>
    <dbReference type="NCBI Taxonomy" id="10368"/>
    <lineage>
        <taxon>Viruses</taxon>
        <taxon>Duplodnaviria</taxon>
        <taxon>Heunggongvirae</taxon>
        <taxon>Peploviricota</taxon>
        <taxon>Herviviricetes</taxon>
        <taxon>Herpesvirales</taxon>
        <taxon>Orthoherpesviridae</taxon>
        <taxon>Betaherpesvirinae</taxon>
        <taxon>Roseolovirus</taxon>
    </lineage>
</organism>
<evidence type="ECO:0000313" key="6">
    <source>
        <dbReference type="EMBL" id="QFX28750.1"/>
    </source>
</evidence>
<dbReference type="EMBL" id="KY315555">
    <property type="protein sequence ID" value="QFX53683.1"/>
    <property type="molecule type" value="Genomic_DNA"/>
</dbReference>
<accession>A0A5P9S5E7</accession>
<evidence type="ECO:0000313" key="3">
    <source>
        <dbReference type="EMBL" id="QFV49802.1"/>
    </source>
</evidence>
<dbReference type="EMBL" id="KY315549">
    <property type="protein sequence ID" value="QFX28750.1"/>
    <property type="molecule type" value="Genomic_DNA"/>
</dbReference>
<dbReference type="EMBL" id="KY274508">
    <property type="protein sequence ID" value="QFV26209.1"/>
    <property type="molecule type" value="Genomic_DNA"/>
</dbReference>
<evidence type="ECO:0000313" key="4">
    <source>
        <dbReference type="EMBL" id="QFW66637.1"/>
    </source>
</evidence>
<protein>
    <submittedName>
        <fullName evidence="1">Uncharacterized protein</fullName>
    </submittedName>
</protein>
<evidence type="ECO:0000313" key="2">
    <source>
        <dbReference type="EMBL" id="QFV47800.1"/>
    </source>
</evidence>
<evidence type="ECO:0000313" key="7">
    <source>
        <dbReference type="EMBL" id="QFX53683.1"/>
    </source>
</evidence>
<dbReference type="EMBL" id="KY315545">
    <property type="protein sequence ID" value="QFX16116.1"/>
    <property type="molecule type" value="Genomic_DNA"/>
</dbReference>